<feature type="compositionally biased region" description="Basic residues" evidence="1">
    <location>
        <begin position="91"/>
        <end position="101"/>
    </location>
</feature>
<dbReference type="AlphaFoldDB" id="A0AAV7QWL5"/>
<dbReference type="Proteomes" id="UP001066276">
    <property type="component" value="Chromosome 6"/>
</dbReference>
<feature type="region of interest" description="Disordered" evidence="1">
    <location>
        <begin position="55"/>
        <end position="101"/>
    </location>
</feature>
<dbReference type="EMBL" id="JANPWB010000010">
    <property type="protein sequence ID" value="KAJ1144927.1"/>
    <property type="molecule type" value="Genomic_DNA"/>
</dbReference>
<keyword evidence="3" id="KW-1185">Reference proteome</keyword>
<sequence length="101" mass="11082">MRTDLLDDWARLEKHTYTAYQQSLHAEEDKTDLFICVNLLFRGLTDNAPEIRTPPVFGPGLMMPPSALQSGGGGRDLVPSGRSGPEAPPRPIRRVPPRCAG</sequence>
<evidence type="ECO:0000313" key="3">
    <source>
        <dbReference type="Proteomes" id="UP001066276"/>
    </source>
</evidence>
<reference evidence="2" key="1">
    <citation type="journal article" date="2022" name="bioRxiv">
        <title>Sequencing and chromosome-scale assembly of the giantPleurodeles waltlgenome.</title>
        <authorList>
            <person name="Brown T."/>
            <person name="Elewa A."/>
            <person name="Iarovenko S."/>
            <person name="Subramanian E."/>
            <person name="Araus A.J."/>
            <person name="Petzold A."/>
            <person name="Susuki M."/>
            <person name="Suzuki K.-i.T."/>
            <person name="Hayashi T."/>
            <person name="Toyoda A."/>
            <person name="Oliveira C."/>
            <person name="Osipova E."/>
            <person name="Leigh N.D."/>
            <person name="Simon A."/>
            <person name="Yun M.H."/>
        </authorList>
    </citation>
    <scope>NUCLEOTIDE SEQUENCE</scope>
    <source>
        <strain evidence="2">20211129_DDA</strain>
        <tissue evidence="2">Liver</tissue>
    </source>
</reference>
<accession>A0AAV7QWL5</accession>
<evidence type="ECO:0000313" key="2">
    <source>
        <dbReference type="EMBL" id="KAJ1144927.1"/>
    </source>
</evidence>
<proteinExistence type="predicted"/>
<evidence type="ECO:0000256" key="1">
    <source>
        <dbReference type="SAM" id="MobiDB-lite"/>
    </source>
</evidence>
<gene>
    <name evidence="2" type="ORF">NDU88_011221</name>
</gene>
<organism evidence="2 3">
    <name type="scientific">Pleurodeles waltl</name>
    <name type="common">Iberian ribbed newt</name>
    <dbReference type="NCBI Taxonomy" id="8319"/>
    <lineage>
        <taxon>Eukaryota</taxon>
        <taxon>Metazoa</taxon>
        <taxon>Chordata</taxon>
        <taxon>Craniata</taxon>
        <taxon>Vertebrata</taxon>
        <taxon>Euteleostomi</taxon>
        <taxon>Amphibia</taxon>
        <taxon>Batrachia</taxon>
        <taxon>Caudata</taxon>
        <taxon>Salamandroidea</taxon>
        <taxon>Salamandridae</taxon>
        <taxon>Pleurodelinae</taxon>
        <taxon>Pleurodeles</taxon>
    </lineage>
</organism>
<comment type="caution">
    <text evidence="2">The sequence shown here is derived from an EMBL/GenBank/DDBJ whole genome shotgun (WGS) entry which is preliminary data.</text>
</comment>
<name>A0AAV7QWL5_PLEWA</name>
<protein>
    <submittedName>
        <fullName evidence="2">Uncharacterized protein</fullName>
    </submittedName>
</protein>